<reference evidence="1 2" key="1">
    <citation type="journal article" date="2021" name="Int. J. Syst. Evol. Microbiol.">
        <title>Salipiger mangrovisoli sp. nov., isolated from mangrove soil and the proposal for the reclassification of Paraphaeobacter pallidus as Salipiger pallidus comb. nov.</title>
        <authorList>
            <person name="Du J."/>
            <person name="Liu Y."/>
            <person name="Pei T."/>
            <person name="Deng M.R."/>
            <person name="Zhu H."/>
        </authorList>
    </citation>
    <scope>NUCLEOTIDE SEQUENCE [LARGE SCALE GENOMIC DNA]</scope>
    <source>
        <strain evidence="1 2">6D45A</strain>
    </source>
</reference>
<dbReference type="RefSeq" id="WP_194137497.1">
    <property type="nucleotide sequence ID" value="NZ_JADFFK010000028.1"/>
</dbReference>
<accession>A0ABR9X9D7</accession>
<name>A0ABR9X9D7_9RHOB</name>
<dbReference type="EMBL" id="JADFFK010000028">
    <property type="protein sequence ID" value="MBE9640225.1"/>
    <property type="molecule type" value="Genomic_DNA"/>
</dbReference>
<keyword evidence="2" id="KW-1185">Reference proteome</keyword>
<protein>
    <submittedName>
        <fullName evidence="1">Uncharacterized protein</fullName>
    </submittedName>
</protein>
<proteinExistence type="predicted"/>
<comment type="caution">
    <text evidence="1">The sequence shown here is derived from an EMBL/GenBank/DDBJ whole genome shotgun (WGS) entry which is preliminary data.</text>
</comment>
<dbReference type="Proteomes" id="UP000607796">
    <property type="component" value="Unassembled WGS sequence"/>
</dbReference>
<evidence type="ECO:0000313" key="1">
    <source>
        <dbReference type="EMBL" id="MBE9640225.1"/>
    </source>
</evidence>
<organism evidence="1 2">
    <name type="scientific">Salipiger mangrovisoli</name>
    <dbReference type="NCBI Taxonomy" id="2865933"/>
    <lineage>
        <taxon>Bacteria</taxon>
        <taxon>Pseudomonadati</taxon>
        <taxon>Pseudomonadota</taxon>
        <taxon>Alphaproteobacteria</taxon>
        <taxon>Rhodobacterales</taxon>
        <taxon>Roseobacteraceae</taxon>
        <taxon>Salipiger</taxon>
    </lineage>
</organism>
<gene>
    <name evidence="1" type="ORF">IQ782_25565</name>
</gene>
<evidence type="ECO:0000313" key="2">
    <source>
        <dbReference type="Proteomes" id="UP000607796"/>
    </source>
</evidence>
<sequence>MTVFLHAGSSKAGSTAIQQALRLNKKEISERGYSLASFTSSSGREIDSNMAFFIAFANDEKISQNIARVSQLGIDVKTDRKVFREQIRSFSSIPGRGCILSAECIDTFHEESLRALADTVSDEGGDVAVIYYLRPPYSLLCSAIPFLINRGKPLVSPSTFLGTCARSPAVNRMKSSFRDIEFYSYKMVSDEENKVPGHFFRRIFEDDVFKFEGRRFNAGISNAATRLLGSLNAVKSKAAGSEGLDLSALDQDCEKIKHIKGVKFRLTRDEFVEVEDFLKKENQALEASLGDGFSDTGYPLLTGNSVFSADEMDDIRHIWGELTPHTRAHLASEFAFSF</sequence>